<keyword evidence="3" id="KW-0067">ATP-binding</keyword>
<sequence>MGAAEPTPSKDESGTITLTIGSRLELLSLVHGLIGEIAGQFALDDETVNALTIAVIEAGTNAIQHGNVFAEDKTVTFVFRVSPGEIAVRVDDHGSGFDASKVEDPTDPSNLLDPHGRGLFLMRALMDEVTFETRGDHGTTVRLRKARRVAAR</sequence>
<dbReference type="EMBL" id="VBOW01000031">
    <property type="protein sequence ID" value="TMQ58671.1"/>
    <property type="molecule type" value="Genomic_DNA"/>
</dbReference>
<dbReference type="SUPFAM" id="SSF55874">
    <property type="entry name" value="ATPase domain of HSP90 chaperone/DNA topoisomerase II/histidine kinase"/>
    <property type="match status" value="1"/>
</dbReference>
<keyword evidence="1" id="KW-0808">Transferase</keyword>
<dbReference type="PANTHER" id="PTHR35526">
    <property type="entry name" value="ANTI-SIGMA-F FACTOR RSBW-RELATED"/>
    <property type="match status" value="1"/>
</dbReference>
<evidence type="ECO:0000256" key="1">
    <source>
        <dbReference type="ARBA" id="ARBA00022527"/>
    </source>
</evidence>
<dbReference type="GO" id="GO:0005524">
    <property type="term" value="F:ATP binding"/>
    <property type="evidence" value="ECO:0007669"/>
    <property type="project" value="UniProtKB-KW"/>
</dbReference>
<dbReference type="InterPro" id="IPR003594">
    <property type="entry name" value="HATPase_dom"/>
</dbReference>
<accession>A0A538T4V7</accession>
<evidence type="ECO:0000313" key="4">
    <source>
        <dbReference type="Proteomes" id="UP000316852"/>
    </source>
</evidence>
<dbReference type="InterPro" id="IPR050267">
    <property type="entry name" value="Anti-sigma-factor_SerPK"/>
</dbReference>
<organism evidence="3 4">
    <name type="scientific">Eiseniibacteriota bacterium</name>
    <dbReference type="NCBI Taxonomy" id="2212470"/>
    <lineage>
        <taxon>Bacteria</taxon>
        <taxon>Candidatus Eiseniibacteriota</taxon>
    </lineage>
</organism>
<keyword evidence="1" id="KW-0723">Serine/threonine-protein kinase</keyword>
<gene>
    <name evidence="3" type="ORF">E6K76_07135</name>
</gene>
<keyword evidence="3" id="KW-0547">Nucleotide-binding</keyword>
<dbReference type="Gene3D" id="3.30.565.10">
    <property type="entry name" value="Histidine kinase-like ATPase, C-terminal domain"/>
    <property type="match status" value="1"/>
</dbReference>
<dbReference type="Proteomes" id="UP000316852">
    <property type="component" value="Unassembled WGS sequence"/>
</dbReference>
<dbReference type="InterPro" id="IPR036890">
    <property type="entry name" value="HATPase_C_sf"/>
</dbReference>
<reference evidence="3 4" key="1">
    <citation type="journal article" date="2019" name="Nat. Microbiol.">
        <title>Mediterranean grassland soil C-N compound turnover is dependent on rainfall and depth, and is mediated by genomically divergent microorganisms.</title>
        <authorList>
            <person name="Diamond S."/>
            <person name="Andeer P.F."/>
            <person name="Li Z."/>
            <person name="Crits-Christoph A."/>
            <person name="Burstein D."/>
            <person name="Anantharaman K."/>
            <person name="Lane K.R."/>
            <person name="Thomas B.C."/>
            <person name="Pan C."/>
            <person name="Northen T.R."/>
            <person name="Banfield J.F."/>
        </authorList>
    </citation>
    <scope>NUCLEOTIDE SEQUENCE [LARGE SCALE GENOMIC DNA]</scope>
    <source>
        <strain evidence="3">WS_6</strain>
    </source>
</reference>
<dbReference type="AlphaFoldDB" id="A0A538T4V7"/>
<evidence type="ECO:0000313" key="3">
    <source>
        <dbReference type="EMBL" id="TMQ58671.1"/>
    </source>
</evidence>
<comment type="caution">
    <text evidence="3">The sequence shown here is derived from an EMBL/GenBank/DDBJ whole genome shotgun (WGS) entry which is preliminary data.</text>
</comment>
<feature type="domain" description="Histidine kinase/HSP90-like ATPase" evidence="2">
    <location>
        <begin position="23"/>
        <end position="145"/>
    </location>
</feature>
<dbReference type="PANTHER" id="PTHR35526:SF3">
    <property type="entry name" value="ANTI-SIGMA-F FACTOR RSBW"/>
    <property type="match status" value="1"/>
</dbReference>
<evidence type="ECO:0000259" key="2">
    <source>
        <dbReference type="Pfam" id="PF13581"/>
    </source>
</evidence>
<dbReference type="GO" id="GO:0004674">
    <property type="term" value="F:protein serine/threonine kinase activity"/>
    <property type="evidence" value="ECO:0007669"/>
    <property type="project" value="UniProtKB-KW"/>
</dbReference>
<dbReference type="Pfam" id="PF13581">
    <property type="entry name" value="HATPase_c_2"/>
    <property type="match status" value="1"/>
</dbReference>
<dbReference type="CDD" id="cd16936">
    <property type="entry name" value="HATPase_RsbW-like"/>
    <property type="match status" value="1"/>
</dbReference>
<keyword evidence="1" id="KW-0418">Kinase</keyword>
<proteinExistence type="predicted"/>
<name>A0A538T4V7_UNCEI</name>
<protein>
    <submittedName>
        <fullName evidence="3">ATP-binding protein</fullName>
    </submittedName>
</protein>